<feature type="region of interest" description="Disordered" evidence="1">
    <location>
        <begin position="39"/>
        <end position="131"/>
    </location>
</feature>
<name>A0AAN6E6G2_9EURO</name>
<feature type="domain" description="DUF2423" evidence="2">
    <location>
        <begin position="1"/>
        <end position="44"/>
    </location>
</feature>
<organism evidence="3 4">
    <name type="scientific">Exophiala viscosa</name>
    <dbReference type="NCBI Taxonomy" id="2486360"/>
    <lineage>
        <taxon>Eukaryota</taxon>
        <taxon>Fungi</taxon>
        <taxon>Dikarya</taxon>
        <taxon>Ascomycota</taxon>
        <taxon>Pezizomycotina</taxon>
        <taxon>Eurotiomycetes</taxon>
        <taxon>Chaetothyriomycetidae</taxon>
        <taxon>Chaetothyriales</taxon>
        <taxon>Herpotrichiellaceae</taxon>
        <taxon>Exophiala</taxon>
    </lineage>
</organism>
<feature type="region of interest" description="Disordered" evidence="1">
    <location>
        <begin position="1"/>
        <end position="27"/>
    </location>
</feature>
<feature type="compositionally biased region" description="Basic and acidic residues" evidence="1">
    <location>
        <begin position="1"/>
        <end position="11"/>
    </location>
</feature>
<proteinExistence type="predicted"/>
<feature type="compositionally biased region" description="Basic residues" evidence="1">
    <location>
        <begin position="12"/>
        <end position="21"/>
    </location>
</feature>
<dbReference type="AlphaFoldDB" id="A0AAN6E6G2"/>
<gene>
    <name evidence="3" type="ORF">EDD36DRAFT_3160</name>
</gene>
<accession>A0AAN6E6G2</accession>
<dbReference type="InterPro" id="IPR019434">
    <property type="entry name" value="DUF2423"/>
</dbReference>
<comment type="caution">
    <text evidence="3">The sequence shown here is derived from an EMBL/GenBank/DDBJ whole genome shotgun (WGS) entry which is preliminary data.</text>
</comment>
<dbReference type="Proteomes" id="UP001203852">
    <property type="component" value="Unassembled WGS sequence"/>
</dbReference>
<evidence type="ECO:0000313" key="4">
    <source>
        <dbReference type="Proteomes" id="UP001203852"/>
    </source>
</evidence>
<dbReference type="EMBL" id="MU404350">
    <property type="protein sequence ID" value="KAI1617495.1"/>
    <property type="molecule type" value="Genomic_DNA"/>
</dbReference>
<dbReference type="Pfam" id="PF10338">
    <property type="entry name" value="YBL028C_N"/>
    <property type="match status" value="1"/>
</dbReference>
<dbReference type="PANTHER" id="PTHR28219">
    <property type="entry name" value="UPF0642 PROTEIN YBL028C"/>
    <property type="match status" value="1"/>
</dbReference>
<feature type="compositionally biased region" description="Basic and acidic residues" evidence="1">
    <location>
        <begin position="45"/>
        <end position="62"/>
    </location>
</feature>
<feature type="compositionally biased region" description="Basic residues" evidence="1">
    <location>
        <begin position="95"/>
        <end position="109"/>
    </location>
</feature>
<keyword evidence="4" id="KW-1185">Reference proteome</keyword>
<dbReference type="PANTHER" id="PTHR28219:SF1">
    <property type="entry name" value="UPF0642 PROTEIN YBL028C"/>
    <property type="match status" value="1"/>
</dbReference>
<protein>
    <recommendedName>
        <fullName evidence="2">DUF2423 domain-containing protein</fullName>
    </recommendedName>
</protein>
<evidence type="ECO:0000313" key="3">
    <source>
        <dbReference type="EMBL" id="KAI1617495.1"/>
    </source>
</evidence>
<dbReference type="GO" id="GO:0030687">
    <property type="term" value="C:preribosome, large subunit precursor"/>
    <property type="evidence" value="ECO:0007669"/>
    <property type="project" value="TreeGrafter"/>
</dbReference>
<evidence type="ECO:0000259" key="2">
    <source>
        <dbReference type="Pfam" id="PF10338"/>
    </source>
</evidence>
<evidence type="ECO:0000256" key="1">
    <source>
        <dbReference type="SAM" id="MobiDB-lite"/>
    </source>
</evidence>
<feature type="compositionally biased region" description="Basic residues" evidence="1">
    <location>
        <begin position="120"/>
        <end position="131"/>
    </location>
</feature>
<reference evidence="3" key="1">
    <citation type="journal article" date="2022" name="bioRxiv">
        <title>Deciphering the potential niche of two novel black yeast fungi from a biological soil crust based on their genomes, phenotypes, and melanin regulation.</title>
        <authorList>
            <consortium name="DOE Joint Genome Institute"/>
            <person name="Carr E.C."/>
            <person name="Barton Q."/>
            <person name="Grambo S."/>
            <person name="Sullivan M."/>
            <person name="Renfro C.M."/>
            <person name="Kuo A."/>
            <person name="Pangilinan J."/>
            <person name="Lipzen A."/>
            <person name="Keymanesh K."/>
            <person name="Savage E."/>
            <person name="Barry K."/>
            <person name="Grigoriev I.V."/>
            <person name="Riekhof W.R."/>
            <person name="Harris S.S."/>
        </authorList>
    </citation>
    <scope>NUCLEOTIDE SEQUENCE</scope>
    <source>
        <strain evidence="3">JF 03-4F</strain>
    </source>
</reference>
<sequence length="131" mass="14552">MAKSARASDTKKNHRILRKKIFGPAHDARTARLSAKLQELAAKPRVTEDKTMEVDSTPREEGGEQSTNGGSEEMELDGEGVSMKPSKSRSDKARSISRKAHKVSKRKPRNSMVFASERARKAKMATKKSKQ</sequence>